<dbReference type="SUPFAM" id="SSF74650">
    <property type="entry name" value="Galactose mutarotase-like"/>
    <property type="match status" value="1"/>
</dbReference>
<protein>
    <recommendedName>
        <fullName evidence="8">Aldose 1-epimerase</fullName>
        <ecNumber evidence="8">5.1.3.3</ecNumber>
    </recommendedName>
</protein>
<dbReference type="InterPro" id="IPR047215">
    <property type="entry name" value="Galactose_mutarotase-like"/>
</dbReference>
<evidence type="ECO:0000256" key="1">
    <source>
        <dbReference type="ARBA" id="ARBA00001913"/>
    </source>
</evidence>
<evidence type="ECO:0000256" key="2">
    <source>
        <dbReference type="ARBA" id="ARBA00005028"/>
    </source>
</evidence>
<comment type="caution">
    <text evidence="9">The sequence shown here is derived from an EMBL/GenBank/DDBJ whole genome shotgun (WGS) entry which is preliminary data.</text>
</comment>
<comment type="subunit">
    <text evidence="4">Monomer.</text>
</comment>
<evidence type="ECO:0000256" key="8">
    <source>
        <dbReference type="PIRNR" id="PIRNR005096"/>
    </source>
</evidence>
<dbReference type="EMBL" id="JAVDVI010000011">
    <property type="protein sequence ID" value="MDR6968535.1"/>
    <property type="molecule type" value="Genomic_DNA"/>
</dbReference>
<comment type="cofactor">
    <cofactor evidence="1">
        <name>Ca(2+)</name>
        <dbReference type="ChEBI" id="CHEBI:29108"/>
    </cofactor>
</comment>
<comment type="catalytic activity">
    <reaction evidence="8">
        <text>alpha-D-glucose = beta-D-glucose</text>
        <dbReference type="Rhea" id="RHEA:10264"/>
        <dbReference type="ChEBI" id="CHEBI:15903"/>
        <dbReference type="ChEBI" id="CHEBI:17925"/>
        <dbReference type="EC" id="5.1.3.3"/>
    </reaction>
</comment>
<dbReference type="PANTHER" id="PTHR10091">
    <property type="entry name" value="ALDOSE-1-EPIMERASE"/>
    <property type="match status" value="1"/>
</dbReference>
<comment type="similarity">
    <text evidence="3 8">Belongs to the aldose epimerase family.</text>
</comment>
<dbReference type="Proteomes" id="UP001255185">
    <property type="component" value="Unassembled WGS sequence"/>
</dbReference>
<evidence type="ECO:0000313" key="10">
    <source>
        <dbReference type="Proteomes" id="UP001255185"/>
    </source>
</evidence>
<comment type="pathway">
    <text evidence="2 8">Carbohydrate metabolism; hexose metabolism.</text>
</comment>
<evidence type="ECO:0000313" key="9">
    <source>
        <dbReference type="EMBL" id="MDR6968535.1"/>
    </source>
</evidence>
<name>A0ABU1TRQ3_9FLAO</name>
<reference evidence="9 10" key="1">
    <citation type="submission" date="2023-07" db="EMBL/GenBank/DDBJ databases">
        <title>Sorghum-associated microbial communities from plants grown in Nebraska, USA.</title>
        <authorList>
            <person name="Schachtman D."/>
        </authorList>
    </citation>
    <scope>NUCLEOTIDE SEQUENCE [LARGE SCALE GENOMIC DNA]</scope>
    <source>
        <strain evidence="9 10">3773</strain>
    </source>
</reference>
<dbReference type="CDD" id="cd09019">
    <property type="entry name" value="galactose_mutarotase_like"/>
    <property type="match status" value="1"/>
</dbReference>
<evidence type="ECO:0000256" key="5">
    <source>
        <dbReference type="ARBA" id="ARBA00022837"/>
    </source>
</evidence>
<dbReference type="PANTHER" id="PTHR10091:SF0">
    <property type="entry name" value="GALACTOSE MUTAROTASE"/>
    <property type="match status" value="1"/>
</dbReference>
<dbReference type="InterPro" id="IPR014718">
    <property type="entry name" value="GH-type_carb-bd"/>
</dbReference>
<dbReference type="Gene3D" id="2.70.98.10">
    <property type="match status" value="1"/>
</dbReference>
<evidence type="ECO:0000256" key="7">
    <source>
        <dbReference type="ARBA" id="ARBA00023277"/>
    </source>
</evidence>
<organism evidence="9 10">
    <name type="scientific">Flavobacterium arsenatis</name>
    <dbReference type="NCBI Taxonomy" id="1484332"/>
    <lineage>
        <taxon>Bacteria</taxon>
        <taxon>Pseudomonadati</taxon>
        <taxon>Bacteroidota</taxon>
        <taxon>Flavobacteriia</taxon>
        <taxon>Flavobacteriales</taxon>
        <taxon>Flavobacteriaceae</taxon>
        <taxon>Flavobacterium</taxon>
    </lineage>
</organism>
<dbReference type="PIRSF" id="PIRSF005096">
    <property type="entry name" value="GALM"/>
    <property type="match status" value="1"/>
</dbReference>
<dbReference type="InterPro" id="IPR015443">
    <property type="entry name" value="Aldose_1-epimerase"/>
</dbReference>
<dbReference type="PROSITE" id="PS51257">
    <property type="entry name" value="PROKAR_LIPOPROTEIN"/>
    <property type="match status" value="1"/>
</dbReference>
<dbReference type="InterPro" id="IPR011013">
    <property type="entry name" value="Gal_mutarotase_sf_dom"/>
</dbReference>
<dbReference type="InterPro" id="IPR008183">
    <property type="entry name" value="Aldose_1/G6P_1-epimerase"/>
</dbReference>
<dbReference type="GO" id="GO:0004034">
    <property type="term" value="F:aldose 1-epimerase activity"/>
    <property type="evidence" value="ECO:0007669"/>
    <property type="project" value="UniProtKB-EC"/>
</dbReference>
<accession>A0ABU1TRQ3</accession>
<evidence type="ECO:0000256" key="3">
    <source>
        <dbReference type="ARBA" id="ARBA00006206"/>
    </source>
</evidence>
<dbReference type="NCBIfam" id="NF008277">
    <property type="entry name" value="PRK11055.1"/>
    <property type="match status" value="1"/>
</dbReference>
<keyword evidence="6 8" id="KW-0413">Isomerase</keyword>
<proteinExistence type="inferred from homology"/>
<evidence type="ECO:0000256" key="6">
    <source>
        <dbReference type="ARBA" id="ARBA00023235"/>
    </source>
</evidence>
<keyword evidence="5" id="KW-0106">Calcium</keyword>
<dbReference type="EC" id="5.1.3.3" evidence="8"/>
<dbReference type="Pfam" id="PF01263">
    <property type="entry name" value="Aldose_epim"/>
    <property type="match status" value="1"/>
</dbReference>
<keyword evidence="10" id="KW-1185">Reference proteome</keyword>
<sequence>MGRKYKYGFCLMLSCMLFFSCKDDKKVEKMTTENTTQKGSIEKAEYATTPEGVKIEKYTLENTNGMKVEVITFGGIITSLTAPDKNGKYEDVVLSYTTPEDYFEGNPYFFGAIIGRFGNRIAKGQFSLDGKKHQLTINDGPNQLHGGKGFDKVVWTATPVEDAEHPTLKLSYTSKDGEEGYPGTLTTIVTYTLTADNALEIAYEATTDQKTIVNLTQHSYFNLSANFSNTILDHELMMKAGKMLPVDATLIPTGELKSVAGTPFDFTKAKEIGKDINAKDDQLEKGLGYDHCWVFEDQSKRLKEVATLYHKTSGRFMQVYTDQPGIQFYSGNFLDGKKASKTGGNYEKRTGLCLETQHFPDAPNHPEFPSVVLNPGEKYTTKTTYKFSVK</sequence>
<keyword evidence="7 8" id="KW-0119">Carbohydrate metabolism</keyword>
<evidence type="ECO:0000256" key="4">
    <source>
        <dbReference type="ARBA" id="ARBA00011245"/>
    </source>
</evidence>
<gene>
    <name evidence="9" type="ORF">J2X31_002558</name>
</gene>